<keyword evidence="2 6" id="KW-0349">Heme</keyword>
<evidence type="ECO:0000256" key="2">
    <source>
        <dbReference type="ARBA" id="ARBA00022617"/>
    </source>
</evidence>
<keyword evidence="4" id="KW-0249">Electron transport</keyword>
<evidence type="ECO:0000256" key="7">
    <source>
        <dbReference type="SAM" id="SignalP"/>
    </source>
</evidence>
<evidence type="ECO:0000259" key="8">
    <source>
        <dbReference type="PROSITE" id="PS51007"/>
    </source>
</evidence>
<proteinExistence type="predicted"/>
<evidence type="ECO:0000313" key="10">
    <source>
        <dbReference type="Proteomes" id="UP000067461"/>
    </source>
</evidence>
<evidence type="ECO:0000256" key="3">
    <source>
        <dbReference type="ARBA" id="ARBA00022723"/>
    </source>
</evidence>
<dbReference type="OrthoDB" id="9814063at2"/>
<gene>
    <name evidence="9" type="ORF">SRAA_1168</name>
</gene>
<dbReference type="EMBL" id="AP014568">
    <property type="protein sequence ID" value="BAO81022.1"/>
    <property type="molecule type" value="Genomic_DNA"/>
</dbReference>
<dbReference type="Pfam" id="PF00034">
    <property type="entry name" value="Cytochrom_C"/>
    <property type="match status" value="1"/>
</dbReference>
<dbReference type="HOGENOM" id="CLU_133112_1_0_4"/>
<dbReference type="STRING" id="1458425.SRAA_1168"/>
<dbReference type="KEGG" id="cbaa:SRAA_1168"/>
<evidence type="ECO:0000313" key="9">
    <source>
        <dbReference type="EMBL" id="BAO81022.1"/>
    </source>
</evidence>
<feature type="domain" description="Cytochrome c" evidence="8">
    <location>
        <begin position="21"/>
        <end position="107"/>
    </location>
</feature>
<keyword evidence="3 6" id="KW-0479">Metal-binding</keyword>
<evidence type="ECO:0000256" key="5">
    <source>
        <dbReference type="ARBA" id="ARBA00023004"/>
    </source>
</evidence>
<dbReference type="Proteomes" id="UP000067461">
    <property type="component" value="Chromosome"/>
</dbReference>
<dbReference type="PROSITE" id="PS51007">
    <property type="entry name" value="CYTC"/>
    <property type="match status" value="1"/>
</dbReference>
<keyword evidence="1" id="KW-0813">Transport</keyword>
<evidence type="ECO:0000256" key="6">
    <source>
        <dbReference type="PIRSR" id="PIRSR602324-1"/>
    </source>
</evidence>
<organism evidence="9 10">
    <name type="scientific">Serpentinimonas raichei</name>
    <dbReference type="NCBI Taxonomy" id="1458425"/>
    <lineage>
        <taxon>Bacteria</taxon>
        <taxon>Pseudomonadati</taxon>
        <taxon>Pseudomonadota</taxon>
        <taxon>Betaproteobacteria</taxon>
        <taxon>Burkholderiales</taxon>
        <taxon>Comamonadaceae</taxon>
        <taxon>Serpentinimonas</taxon>
    </lineage>
</organism>
<feature type="binding site" description="covalent" evidence="6">
    <location>
        <position position="36"/>
    </location>
    <ligand>
        <name>heme c</name>
        <dbReference type="ChEBI" id="CHEBI:61717"/>
    </ligand>
</feature>
<keyword evidence="5 6" id="KW-0408">Iron</keyword>
<evidence type="ECO:0000256" key="1">
    <source>
        <dbReference type="ARBA" id="ARBA00022448"/>
    </source>
</evidence>
<accession>A0A060NIA1</accession>
<dbReference type="InterPro" id="IPR036909">
    <property type="entry name" value="Cyt_c-like_dom_sf"/>
</dbReference>
<reference evidence="9 10" key="1">
    <citation type="journal article" date="2014" name="Nat. Commun.">
        <title>Physiological and genomic features of highly alkaliphilic hydrogen-utilizing Betaproteobacteria from a continental serpentinizing site.</title>
        <authorList>
            <person name="Suzuki S."/>
            <person name="Kuenen J.G."/>
            <person name="Schipper K."/>
            <person name="van der Velde S."/>
            <person name="Ishii S."/>
            <person name="Wu A."/>
            <person name="Sorokin D.Y."/>
            <person name="Tenney A."/>
            <person name="Meng X.Y."/>
            <person name="Morrill P.L."/>
            <person name="Kamagata Y."/>
            <person name="Muyzer G."/>
            <person name="Nealson K.H."/>
        </authorList>
    </citation>
    <scope>NUCLEOTIDE SEQUENCE [LARGE SCALE GENOMIC DNA]</scope>
    <source>
        <strain evidence="9 10">A1</strain>
    </source>
</reference>
<feature type="chain" id="PRO_5001584939" evidence="7">
    <location>
        <begin position="26"/>
        <end position="107"/>
    </location>
</feature>
<feature type="binding site" description="covalent" evidence="6">
    <location>
        <position position="85"/>
    </location>
    <ligand>
        <name>heme c</name>
        <dbReference type="ChEBI" id="CHEBI:61717"/>
    </ligand>
</feature>
<dbReference type="PRINTS" id="PR00606">
    <property type="entry name" value="CYTCHROMECID"/>
</dbReference>
<dbReference type="Gene3D" id="1.10.760.10">
    <property type="entry name" value="Cytochrome c-like domain"/>
    <property type="match status" value="1"/>
</dbReference>
<dbReference type="GO" id="GO:0005506">
    <property type="term" value="F:iron ion binding"/>
    <property type="evidence" value="ECO:0007669"/>
    <property type="project" value="InterPro"/>
</dbReference>
<dbReference type="AlphaFoldDB" id="A0A060NIA1"/>
<name>A0A060NIA1_9BURK</name>
<dbReference type="RefSeq" id="WP_045531439.1">
    <property type="nucleotide sequence ID" value="NZ_AP014568.1"/>
</dbReference>
<feature type="binding site" description="covalent" evidence="6">
    <location>
        <position position="40"/>
    </location>
    <ligand>
        <name>heme c</name>
        <dbReference type="ChEBI" id="CHEBI:61717"/>
    </ligand>
</feature>
<keyword evidence="10" id="KW-1185">Reference proteome</keyword>
<dbReference type="SUPFAM" id="SSF46626">
    <property type="entry name" value="Cytochrome c"/>
    <property type="match status" value="1"/>
</dbReference>
<protein>
    <submittedName>
        <fullName evidence="9">Cytochrome c551/c552</fullName>
    </submittedName>
</protein>
<dbReference type="InterPro" id="IPR009056">
    <property type="entry name" value="Cyt_c-like_dom"/>
</dbReference>
<evidence type="ECO:0000256" key="4">
    <source>
        <dbReference type="ARBA" id="ARBA00022982"/>
    </source>
</evidence>
<keyword evidence="7" id="KW-0732">Signal</keyword>
<sequence length="107" mass="11419">MKRTLFALAAATLVTLPAVTVPVLADEAVFARSSGCMACHAVDRRMVGPSFRDISARYAGQADAVARMTVKIQRGGSGVWGPVPMPANPRLSEADARRLAVWSLSHR</sequence>
<comment type="PTM">
    <text evidence="6">Binds 1 heme c group covalently per subunit.</text>
</comment>
<feature type="signal peptide" evidence="7">
    <location>
        <begin position="1"/>
        <end position="25"/>
    </location>
</feature>
<dbReference type="GO" id="GO:0020037">
    <property type="term" value="F:heme binding"/>
    <property type="evidence" value="ECO:0007669"/>
    <property type="project" value="InterPro"/>
</dbReference>
<dbReference type="InterPro" id="IPR002324">
    <property type="entry name" value="Cyt_c_ID"/>
</dbReference>
<dbReference type="GO" id="GO:0009055">
    <property type="term" value="F:electron transfer activity"/>
    <property type="evidence" value="ECO:0007669"/>
    <property type="project" value="InterPro"/>
</dbReference>